<evidence type="ECO:0008006" key="3">
    <source>
        <dbReference type="Google" id="ProtNLM"/>
    </source>
</evidence>
<proteinExistence type="predicted"/>
<evidence type="ECO:0000313" key="1">
    <source>
        <dbReference type="EMBL" id="GHI81638.1"/>
    </source>
</evidence>
<organism evidence="1 2">
    <name type="scientific">Streptomyces spororaveus</name>
    <dbReference type="NCBI Taxonomy" id="284039"/>
    <lineage>
        <taxon>Bacteria</taxon>
        <taxon>Bacillati</taxon>
        <taxon>Actinomycetota</taxon>
        <taxon>Actinomycetes</taxon>
        <taxon>Kitasatosporales</taxon>
        <taxon>Streptomycetaceae</taxon>
        <taxon>Streptomyces</taxon>
    </lineage>
</organism>
<protein>
    <recommendedName>
        <fullName evidence="3">CHAT domain-containing protein</fullName>
    </recommendedName>
</protein>
<gene>
    <name evidence="1" type="ORF">Sspor_71990</name>
</gene>
<accession>A0ABQ3TMP3</accession>
<evidence type="ECO:0000313" key="2">
    <source>
        <dbReference type="Proteomes" id="UP000608522"/>
    </source>
</evidence>
<dbReference type="EMBL" id="BNED01000005">
    <property type="protein sequence ID" value="GHI81638.1"/>
    <property type="molecule type" value="Genomic_DNA"/>
</dbReference>
<dbReference type="RefSeq" id="WP_202202743.1">
    <property type="nucleotide sequence ID" value="NZ_BAAATO010000018.1"/>
</dbReference>
<keyword evidence="2" id="KW-1185">Reference proteome</keyword>
<dbReference type="Proteomes" id="UP000608522">
    <property type="component" value="Unassembled WGS sequence"/>
</dbReference>
<name>A0ABQ3TMP3_9ACTN</name>
<sequence>MVKQLTVDVIHNPSLDFTALPPRQQSPGSPIRAKQPLDLVVMLRHHSTDRLHLSAFVTTRRTPQWGIQNAYLNISASELLQAAARLRTEWSRRLVHYQPRDADGMPLGGHPFSDEVDLSAHADFSRRLTEDLADEGQHFLERLLQGADAPMTGLRTFLMDMLAREEGLRISFDSDLHLPWPMLAVVPPDGAPLLHGFLGYRHQIEQTGAHAFPHTQREVLARTTPVTSLNTDVALDAVGRAPEVRKMLEERSQLTVRTESEELLDDLAAPVLDDDVMYFWCHGALVENGSPYPHLAVKLTDSQPIDAELVLRKRRRHTSSGDALFRPFVLLNACYTGQTAPEPGIKHLGAALVNLGADGVIGPQFDIPQLFASEYALEFLGRYLSGDSTAGEIAMGLVRSYVHRFHNPLGLAYSVYCGIDSRLEQTL</sequence>
<comment type="caution">
    <text evidence="1">The sequence shown here is derived from an EMBL/GenBank/DDBJ whole genome shotgun (WGS) entry which is preliminary data.</text>
</comment>
<reference evidence="2" key="1">
    <citation type="submission" date="2023-07" db="EMBL/GenBank/DDBJ databases">
        <title>Whole genome shotgun sequence of Streptomyces spororaveus NBRC 15456.</title>
        <authorList>
            <person name="Komaki H."/>
            <person name="Tamura T."/>
        </authorList>
    </citation>
    <scope>NUCLEOTIDE SEQUENCE [LARGE SCALE GENOMIC DNA]</scope>
    <source>
        <strain evidence="2">NBRC 15456</strain>
    </source>
</reference>